<sequence length="146" mass="16904">MKVLDDFRGRQTEIAQMISDLRAIMTPEQLKIRPTAETAHKLLCDLGQKLKNHLSAEDKGVYPPLLTHEDPKLKSLAWGFILGQKPLRKQFESYHQRWLKDCNFEFTQDFMDATIELFDAIELRLDRESSVLLPKLEQSGMFAARA</sequence>
<dbReference type="OrthoDB" id="8809825at2"/>
<evidence type="ECO:0000313" key="2">
    <source>
        <dbReference type="Proteomes" id="UP000190896"/>
    </source>
</evidence>
<organism evidence="1 2">
    <name type="scientific">Solemya velesiana gill symbiont</name>
    <dbReference type="NCBI Taxonomy" id="1918948"/>
    <lineage>
        <taxon>Bacteria</taxon>
        <taxon>Pseudomonadati</taxon>
        <taxon>Pseudomonadota</taxon>
        <taxon>Gammaproteobacteria</taxon>
        <taxon>sulfur-oxidizing symbionts</taxon>
    </lineage>
</organism>
<dbReference type="AlphaFoldDB" id="A0A1T2KX10"/>
<keyword evidence="1" id="KW-0808">Transferase</keyword>
<dbReference type="EMBL" id="MPRJ01000011">
    <property type="protein sequence ID" value="OOZ37389.1"/>
    <property type="molecule type" value="Genomic_DNA"/>
</dbReference>
<dbReference type="RefSeq" id="WP_078486004.1">
    <property type="nucleotide sequence ID" value="NZ_MPRJ01000011.1"/>
</dbReference>
<reference evidence="1 2" key="1">
    <citation type="submission" date="2016-11" db="EMBL/GenBank/DDBJ databases">
        <title>Mixed transmission modes and dynamic genome evolution in an obligate animal-bacterial symbiosis.</title>
        <authorList>
            <person name="Russell S.L."/>
            <person name="Corbett-Detig R.B."/>
            <person name="Cavanaugh C.M."/>
        </authorList>
    </citation>
    <scope>NUCLEOTIDE SEQUENCE [LARGE SCALE GENOMIC DNA]</scope>
    <source>
        <strain evidence="1">Se-Cadez</strain>
    </source>
</reference>
<dbReference type="Proteomes" id="UP000190896">
    <property type="component" value="Unassembled WGS sequence"/>
</dbReference>
<evidence type="ECO:0000313" key="1">
    <source>
        <dbReference type="EMBL" id="OOZ37389.1"/>
    </source>
</evidence>
<proteinExistence type="predicted"/>
<keyword evidence="2" id="KW-1185">Reference proteome</keyword>
<dbReference type="GO" id="GO:0016757">
    <property type="term" value="F:glycosyltransferase activity"/>
    <property type="evidence" value="ECO:0007669"/>
    <property type="project" value="UniProtKB-KW"/>
</dbReference>
<protein>
    <submittedName>
        <fullName evidence="1">Hypoxanthine phosphoribosyltransferase</fullName>
    </submittedName>
</protein>
<comment type="caution">
    <text evidence="1">The sequence shown here is derived from an EMBL/GenBank/DDBJ whole genome shotgun (WGS) entry which is preliminary data.</text>
</comment>
<keyword evidence="1" id="KW-0328">Glycosyltransferase</keyword>
<gene>
    <name evidence="1" type="ORF">BOW51_02750</name>
</gene>
<name>A0A1T2KX10_9GAMM</name>
<accession>A0A1T2KX10</accession>